<comment type="caution">
    <text evidence="3">The sequence shown here is derived from an EMBL/GenBank/DDBJ whole genome shotgun (WGS) entry which is preliminary data.</text>
</comment>
<organism evidence="3 4">
    <name type="scientific">Sphaerisporangium rufum</name>
    <dbReference type="NCBI Taxonomy" id="1381558"/>
    <lineage>
        <taxon>Bacteria</taxon>
        <taxon>Bacillati</taxon>
        <taxon>Actinomycetota</taxon>
        <taxon>Actinomycetes</taxon>
        <taxon>Streptosporangiales</taxon>
        <taxon>Streptosporangiaceae</taxon>
        <taxon>Sphaerisporangium</taxon>
    </lineage>
</organism>
<dbReference type="EMBL" id="BOOU01000085">
    <property type="protein sequence ID" value="GII80999.1"/>
    <property type="molecule type" value="Genomic_DNA"/>
</dbReference>
<dbReference type="Proteomes" id="UP000655287">
    <property type="component" value="Unassembled WGS sequence"/>
</dbReference>
<keyword evidence="2" id="KW-0812">Transmembrane</keyword>
<evidence type="ECO:0000313" key="4">
    <source>
        <dbReference type="Proteomes" id="UP000655287"/>
    </source>
</evidence>
<feature type="transmembrane region" description="Helical" evidence="2">
    <location>
        <begin position="129"/>
        <end position="147"/>
    </location>
</feature>
<protein>
    <submittedName>
        <fullName evidence="3">Uncharacterized protein</fullName>
    </submittedName>
</protein>
<name>A0A919V2R4_9ACTN</name>
<feature type="transmembrane region" description="Helical" evidence="2">
    <location>
        <begin position="238"/>
        <end position="256"/>
    </location>
</feature>
<feature type="transmembrane region" description="Helical" evidence="2">
    <location>
        <begin position="168"/>
        <end position="189"/>
    </location>
</feature>
<feature type="transmembrane region" description="Helical" evidence="2">
    <location>
        <begin position="292"/>
        <end position="313"/>
    </location>
</feature>
<feature type="transmembrane region" description="Helical" evidence="2">
    <location>
        <begin position="58"/>
        <end position="77"/>
    </location>
</feature>
<evidence type="ECO:0000256" key="2">
    <source>
        <dbReference type="SAM" id="Phobius"/>
    </source>
</evidence>
<feature type="transmembrane region" description="Helical" evidence="2">
    <location>
        <begin position="209"/>
        <end position="231"/>
    </location>
</feature>
<feature type="region of interest" description="Disordered" evidence="1">
    <location>
        <begin position="364"/>
        <end position="386"/>
    </location>
</feature>
<keyword evidence="2" id="KW-1133">Transmembrane helix</keyword>
<evidence type="ECO:0000313" key="3">
    <source>
        <dbReference type="EMBL" id="GII80999.1"/>
    </source>
</evidence>
<accession>A0A919V2R4</accession>
<feature type="transmembrane region" description="Helical" evidence="2">
    <location>
        <begin position="262"/>
        <end position="280"/>
    </location>
</feature>
<feature type="transmembrane region" description="Helical" evidence="2">
    <location>
        <begin position="325"/>
        <end position="345"/>
    </location>
</feature>
<sequence length="386" mass="40712">MAVDAGVRRLLADSGQARPRVSPRTDLITTLLGVWFGIGLMIDAWAHSNLAELETFFTPWHAAFYSGFAAVSGWIIWQVYRNVRAGRSGTAAVPDGYLAGLLAIPGFAAFGLADLMWHTLLGIEQTIDILFSPSHLGLIVTMMLIITSPLRSAWSAPDLGDRPRLPRLLPALISLGFAAALVSLFLSYGNAVQWSTEGIVRAFSSAEDGMAGSLAASIVITNVMLLAPVLFLQRRWHLPFGSVTVLSVVAVLMPGAQTAFDNIPVLLTFVAAGLAGDLLIRWLRPSRERRAAYWAFAGLSSFVTWSLYVAVASLVTGRLPAVPELWTGAPIVAGLIGLALGVLFLPNAVPAAAGSLPGAVPAAGEPGAPFPDQAPARAGESGARRA</sequence>
<dbReference type="AlphaFoldDB" id="A0A919V2R4"/>
<reference evidence="3" key="1">
    <citation type="submission" date="2021-01" db="EMBL/GenBank/DDBJ databases">
        <title>Whole genome shotgun sequence of Sphaerisporangium rufum NBRC 109079.</title>
        <authorList>
            <person name="Komaki H."/>
            <person name="Tamura T."/>
        </authorList>
    </citation>
    <scope>NUCLEOTIDE SEQUENCE</scope>
    <source>
        <strain evidence="3">NBRC 109079</strain>
    </source>
</reference>
<keyword evidence="2" id="KW-0472">Membrane</keyword>
<proteinExistence type="predicted"/>
<evidence type="ECO:0000256" key="1">
    <source>
        <dbReference type="SAM" id="MobiDB-lite"/>
    </source>
</evidence>
<feature type="transmembrane region" description="Helical" evidence="2">
    <location>
        <begin position="27"/>
        <end position="46"/>
    </location>
</feature>
<keyword evidence="4" id="KW-1185">Reference proteome</keyword>
<gene>
    <name evidence="3" type="ORF">Sru01_59810</name>
</gene>
<feature type="transmembrane region" description="Helical" evidence="2">
    <location>
        <begin position="97"/>
        <end position="117"/>
    </location>
</feature>